<dbReference type="EMBL" id="KL198066">
    <property type="protein sequence ID" value="KDQ10568.1"/>
    <property type="molecule type" value="Genomic_DNA"/>
</dbReference>
<evidence type="ECO:0000313" key="3">
    <source>
        <dbReference type="Proteomes" id="UP000027195"/>
    </source>
</evidence>
<organism evidence="2 3">
    <name type="scientific">Botryobasidium botryosum (strain FD-172 SS1)</name>
    <dbReference type="NCBI Taxonomy" id="930990"/>
    <lineage>
        <taxon>Eukaryota</taxon>
        <taxon>Fungi</taxon>
        <taxon>Dikarya</taxon>
        <taxon>Basidiomycota</taxon>
        <taxon>Agaricomycotina</taxon>
        <taxon>Agaricomycetes</taxon>
        <taxon>Cantharellales</taxon>
        <taxon>Botryobasidiaceae</taxon>
        <taxon>Botryobasidium</taxon>
    </lineage>
</organism>
<reference evidence="3" key="1">
    <citation type="journal article" date="2014" name="Proc. Natl. Acad. Sci. U.S.A.">
        <title>Extensive sampling of basidiomycete genomes demonstrates inadequacy of the white-rot/brown-rot paradigm for wood decay fungi.</title>
        <authorList>
            <person name="Riley R."/>
            <person name="Salamov A.A."/>
            <person name="Brown D.W."/>
            <person name="Nagy L.G."/>
            <person name="Floudas D."/>
            <person name="Held B.W."/>
            <person name="Levasseur A."/>
            <person name="Lombard V."/>
            <person name="Morin E."/>
            <person name="Otillar R."/>
            <person name="Lindquist E.A."/>
            <person name="Sun H."/>
            <person name="LaButti K.M."/>
            <person name="Schmutz J."/>
            <person name="Jabbour D."/>
            <person name="Luo H."/>
            <person name="Baker S.E."/>
            <person name="Pisabarro A.G."/>
            <person name="Walton J.D."/>
            <person name="Blanchette R.A."/>
            <person name="Henrissat B."/>
            <person name="Martin F."/>
            <person name="Cullen D."/>
            <person name="Hibbett D.S."/>
            <person name="Grigoriev I.V."/>
        </authorList>
    </citation>
    <scope>NUCLEOTIDE SEQUENCE [LARGE SCALE GENOMIC DNA]</scope>
    <source>
        <strain evidence="3">FD-172 SS1</strain>
    </source>
</reference>
<dbReference type="STRING" id="930990.A0A067M449"/>
<feature type="compositionally biased region" description="Basic and acidic residues" evidence="1">
    <location>
        <begin position="137"/>
        <end position="150"/>
    </location>
</feature>
<dbReference type="OrthoDB" id="2505887at2759"/>
<feature type="compositionally biased region" description="Polar residues" evidence="1">
    <location>
        <begin position="126"/>
        <end position="136"/>
    </location>
</feature>
<feature type="region of interest" description="Disordered" evidence="1">
    <location>
        <begin position="126"/>
        <end position="206"/>
    </location>
</feature>
<proteinExistence type="predicted"/>
<name>A0A067M449_BOTB1</name>
<evidence type="ECO:0000313" key="2">
    <source>
        <dbReference type="EMBL" id="KDQ10568.1"/>
    </source>
</evidence>
<protein>
    <submittedName>
        <fullName evidence="2">Uncharacterized protein</fullName>
    </submittedName>
</protein>
<feature type="region of interest" description="Disordered" evidence="1">
    <location>
        <begin position="1"/>
        <end position="83"/>
    </location>
</feature>
<dbReference type="AlphaFoldDB" id="A0A067M449"/>
<dbReference type="Proteomes" id="UP000027195">
    <property type="component" value="Unassembled WGS sequence"/>
</dbReference>
<keyword evidence="3" id="KW-1185">Reference proteome</keyword>
<feature type="compositionally biased region" description="Polar residues" evidence="1">
    <location>
        <begin position="151"/>
        <end position="167"/>
    </location>
</feature>
<evidence type="ECO:0000256" key="1">
    <source>
        <dbReference type="SAM" id="MobiDB-lite"/>
    </source>
</evidence>
<feature type="region of interest" description="Disordered" evidence="1">
    <location>
        <begin position="222"/>
        <end position="244"/>
    </location>
</feature>
<accession>A0A067M449</accession>
<gene>
    <name evidence="2" type="ORF">BOTBODRAFT_490063</name>
</gene>
<dbReference type="HOGENOM" id="CLU_783007_0_0_1"/>
<dbReference type="InParanoid" id="A0A067M449"/>
<sequence>MDIVAEETNEHAPSQMEPAPKPDPTDGHLLEGAADPATKAGDQDLRADAKPGTLDEQPESNASRDDTAMPAIIESTDMIEPGDVSMEFVSDQAKGNAPSQEDAELLLKLNPTNEIVLETAVDPAAGSQSQFYQQEQGGKEEGIVLDDRPDSNVTENDNATLVENVDSNGAEAPPLIDVTMEIEPERAEESVPPQAGSGLKSSPDDLSLTTAAELPFYSSSLTPVSASPAPAEQADDVPLLHSQPPRPVGCPGYESLSLSERVQYCTDVLHPEAVIQLLGWRAGILNATSTPVVNESAEQEQYDLCCQLLSQKAEDDWVQAVISMRESRRRMGTGGGGGAKIQTGGTRTRPKFKQ</sequence>
<feature type="region of interest" description="Disordered" evidence="1">
    <location>
        <begin position="328"/>
        <end position="354"/>
    </location>
</feature>